<sequence>MNQFTTSRALERLNTLLRQDGISTRTDYGGNTKRCILLALGRVEDVVRLVTVCGASHPRCDA</sequence>
<organism evidence="1 2">
    <name type="scientific">Nocardiopsis algeriensis</name>
    <dbReference type="NCBI Taxonomy" id="1478215"/>
    <lineage>
        <taxon>Bacteria</taxon>
        <taxon>Bacillati</taxon>
        <taxon>Actinomycetota</taxon>
        <taxon>Actinomycetes</taxon>
        <taxon>Streptosporangiales</taxon>
        <taxon>Nocardiopsidaceae</taxon>
        <taxon>Nocardiopsis</taxon>
    </lineage>
</organism>
<name>A0A841INR9_9ACTN</name>
<accession>A0A841INR9</accession>
<dbReference type="Proteomes" id="UP000536604">
    <property type="component" value="Unassembled WGS sequence"/>
</dbReference>
<evidence type="ECO:0000313" key="2">
    <source>
        <dbReference type="Proteomes" id="UP000536604"/>
    </source>
</evidence>
<reference evidence="1 2" key="1">
    <citation type="submission" date="2020-08" db="EMBL/GenBank/DDBJ databases">
        <title>Genomic Encyclopedia of Type Strains, Phase III (KMG-III): the genomes of soil and plant-associated and newly described type strains.</title>
        <authorList>
            <person name="Whitman W."/>
        </authorList>
    </citation>
    <scope>NUCLEOTIDE SEQUENCE [LARGE SCALE GENOMIC DNA]</scope>
    <source>
        <strain evidence="1 2">CECT 8712</strain>
    </source>
</reference>
<keyword evidence="2" id="KW-1185">Reference proteome</keyword>
<protein>
    <submittedName>
        <fullName evidence="1">Uncharacterized protein</fullName>
    </submittedName>
</protein>
<comment type="caution">
    <text evidence="1">The sequence shown here is derived from an EMBL/GenBank/DDBJ whole genome shotgun (WGS) entry which is preliminary data.</text>
</comment>
<dbReference type="EMBL" id="JACHJO010000004">
    <property type="protein sequence ID" value="MBB6119712.1"/>
    <property type="molecule type" value="Genomic_DNA"/>
</dbReference>
<evidence type="ECO:0000313" key="1">
    <source>
        <dbReference type="EMBL" id="MBB6119712.1"/>
    </source>
</evidence>
<dbReference type="AlphaFoldDB" id="A0A841INR9"/>
<proteinExistence type="predicted"/>
<gene>
    <name evidence="1" type="ORF">FHS13_001661</name>
</gene>